<reference evidence="3 4" key="1">
    <citation type="journal article" date="2023" name="J. Hered.">
        <title>Chromosome-level genome of the wood stork (Mycteria americana) provides insight into avian chromosome evolution.</title>
        <authorList>
            <person name="Flamio R. Jr."/>
            <person name="Ramstad K.M."/>
        </authorList>
    </citation>
    <scope>NUCLEOTIDE SEQUENCE [LARGE SCALE GENOMIC DNA]</scope>
    <source>
        <strain evidence="3">JAX WOST 10</strain>
    </source>
</reference>
<feature type="signal peptide" evidence="2">
    <location>
        <begin position="1"/>
        <end position="27"/>
    </location>
</feature>
<keyword evidence="1" id="KW-1133">Transmembrane helix</keyword>
<gene>
    <name evidence="3" type="ORF">QYF61_018187</name>
</gene>
<keyword evidence="1" id="KW-0472">Membrane</keyword>
<dbReference type="EMBL" id="JAUNZN010000118">
    <property type="protein sequence ID" value="KAK4805324.1"/>
    <property type="molecule type" value="Genomic_DNA"/>
</dbReference>
<proteinExistence type="predicted"/>
<evidence type="ECO:0000256" key="1">
    <source>
        <dbReference type="SAM" id="Phobius"/>
    </source>
</evidence>
<evidence type="ECO:0000256" key="2">
    <source>
        <dbReference type="SAM" id="SignalP"/>
    </source>
</evidence>
<organism evidence="3 4">
    <name type="scientific">Mycteria americana</name>
    <name type="common">Wood stork</name>
    <dbReference type="NCBI Taxonomy" id="33587"/>
    <lineage>
        <taxon>Eukaryota</taxon>
        <taxon>Metazoa</taxon>
        <taxon>Chordata</taxon>
        <taxon>Craniata</taxon>
        <taxon>Vertebrata</taxon>
        <taxon>Euteleostomi</taxon>
        <taxon>Archelosauria</taxon>
        <taxon>Archosauria</taxon>
        <taxon>Dinosauria</taxon>
        <taxon>Saurischia</taxon>
        <taxon>Theropoda</taxon>
        <taxon>Coelurosauria</taxon>
        <taxon>Aves</taxon>
        <taxon>Neognathae</taxon>
        <taxon>Neoaves</taxon>
        <taxon>Aequornithes</taxon>
        <taxon>Ciconiiformes</taxon>
        <taxon>Ciconiidae</taxon>
        <taxon>Mycteria</taxon>
    </lineage>
</organism>
<accession>A0AAN7RG36</accession>
<feature type="chain" id="PRO_5042889440" evidence="2">
    <location>
        <begin position="28"/>
        <end position="184"/>
    </location>
</feature>
<evidence type="ECO:0000313" key="3">
    <source>
        <dbReference type="EMBL" id="KAK4805324.1"/>
    </source>
</evidence>
<keyword evidence="4" id="KW-1185">Reference proteome</keyword>
<keyword evidence="2" id="KW-0732">Signal</keyword>
<keyword evidence="1" id="KW-0812">Transmembrane</keyword>
<feature type="transmembrane region" description="Helical" evidence="1">
    <location>
        <begin position="100"/>
        <end position="120"/>
    </location>
</feature>
<dbReference type="Proteomes" id="UP001333110">
    <property type="component" value="Unassembled WGS sequence"/>
</dbReference>
<comment type="caution">
    <text evidence="3">The sequence shown here is derived from an EMBL/GenBank/DDBJ whole genome shotgun (WGS) entry which is preliminary data.</text>
</comment>
<name>A0AAN7RG36_MYCAM</name>
<dbReference type="AlphaFoldDB" id="A0AAN7RG36"/>
<protein>
    <submittedName>
        <fullName evidence="3">Uncharacterized protein</fullName>
    </submittedName>
</protein>
<evidence type="ECO:0000313" key="4">
    <source>
        <dbReference type="Proteomes" id="UP001333110"/>
    </source>
</evidence>
<sequence>MDHRKCWRFEIMVTMITLLTLSSSVDAWNKNLYYNAIQMIANAAGAKDCWICTALPRLSWFSPSQQLSTTQLLAHSPPGGMGERIGRAEIHLRHSSLSSLIHLLVVLMFLSGPTLGYFVLQFQHVWHGSTQQQCDFIQATSTNQLMDGNQGVSVGAILPPVHRCGSNWHLLFFDPQQPHNRRVL</sequence>